<dbReference type="EMBL" id="JH711573">
    <property type="protein sequence ID" value="EIW87057.1"/>
    <property type="molecule type" value="Genomic_DNA"/>
</dbReference>
<feature type="compositionally biased region" description="Low complexity" evidence="1">
    <location>
        <begin position="647"/>
        <end position="658"/>
    </location>
</feature>
<feature type="region of interest" description="Disordered" evidence="1">
    <location>
        <begin position="626"/>
        <end position="820"/>
    </location>
</feature>
<dbReference type="AlphaFoldDB" id="A0A5M3N7B6"/>
<feature type="compositionally biased region" description="Low complexity" evidence="1">
    <location>
        <begin position="178"/>
        <end position="191"/>
    </location>
</feature>
<dbReference type="Proteomes" id="UP000053558">
    <property type="component" value="Unassembled WGS sequence"/>
</dbReference>
<feature type="region of interest" description="Disordered" evidence="1">
    <location>
        <begin position="336"/>
        <end position="366"/>
    </location>
</feature>
<organism evidence="2 3">
    <name type="scientific">Coniophora puteana (strain RWD-64-598)</name>
    <name type="common">Brown rot fungus</name>
    <dbReference type="NCBI Taxonomy" id="741705"/>
    <lineage>
        <taxon>Eukaryota</taxon>
        <taxon>Fungi</taxon>
        <taxon>Dikarya</taxon>
        <taxon>Basidiomycota</taxon>
        <taxon>Agaricomycotina</taxon>
        <taxon>Agaricomycetes</taxon>
        <taxon>Agaricomycetidae</taxon>
        <taxon>Boletales</taxon>
        <taxon>Coniophorineae</taxon>
        <taxon>Coniophoraceae</taxon>
        <taxon>Coniophora</taxon>
    </lineage>
</organism>
<accession>A0A5M3N7B6</accession>
<feature type="compositionally biased region" description="Low complexity" evidence="1">
    <location>
        <begin position="767"/>
        <end position="778"/>
    </location>
</feature>
<dbReference type="GeneID" id="19209885"/>
<dbReference type="RefSeq" id="XP_007762829.1">
    <property type="nucleotide sequence ID" value="XM_007764639.1"/>
</dbReference>
<feature type="region of interest" description="Disordered" evidence="1">
    <location>
        <begin position="235"/>
        <end position="298"/>
    </location>
</feature>
<evidence type="ECO:0000313" key="2">
    <source>
        <dbReference type="EMBL" id="EIW87057.1"/>
    </source>
</evidence>
<sequence>MSWFAKRHQSASQKLPKDVDCSVSTEKVPMRSSDTPGKQPPALKFNTLAAAVIGKKPKRQHPTLGITIQEPPSSQPSPTEPHRQQYANRPPSKSVSTVRSGDDSIVLRTPSDAPRNRSSCSSFPRSVLTLSDPDPFAANAIAVPSSAVQASRVSVLSKVSNELYVKSNDTLSPINRTSFASSSSKSQDASFEMTRSMFSSPPSSVVTTDPGSTRPMSAESSWEYTAKPALVKSTSVATLTEKTRKPNPQILRPRLPSRPTDPGFTRSNSSIAQLARKNVSESSMSPIPPMSNTRPLNRHPSISRVAVHPPNAPPLSQLPPIPIATPLSPIYTSIQDSEDHLCPTPSGSDSSSSISFASSNSSSRDLGLEEHYSARYKATRDRNWGLDRDFGTAHKTKEHDYTALADFALGPGPVGGDHPQTSPQTLKKAMSVSTLHMFKDSLSMPSREDKSIEPELKKQRSFHQSRCPPPLAPLPLRHSNSYVPPRTSSLQPTSPVESRKGACAVASPVIRKRLFSGPSRRPVTAASEDDDRSLFSIPTDSGHQSAGHSTKIRESMLSDTFSVTSSSTTGTDYAPQRIMSPADMFKVEESLQDELDAKYSDMQHNRARGVSFTSASASFLADHPSISELSQRDAPVSSTKYHPPARSSSTVAKPASSSLRLNVSSRPGTAQPGPTAMHAESPVENPSALLSIGLPLPRGLRSRPTTADTTSSVSSSGSRRLNAAPINPLSPRPPPSRRRVTPQHGTVDKVPHPILRKPSFLEIADESPSPSYPVSHPSTAARGSFARSSVTPAPLEEDSFLDMGKDSLDIPRDSLDEFGS</sequence>
<reference evidence="3" key="1">
    <citation type="journal article" date="2012" name="Science">
        <title>The Paleozoic origin of enzymatic lignin decomposition reconstructed from 31 fungal genomes.</title>
        <authorList>
            <person name="Floudas D."/>
            <person name="Binder M."/>
            <person name="Riley R."/>
            <person name="Barry K."/>
            <person name="Blanchette R.A."/>
            <person name="Henrissat B."/>
            <person name="Martinez A.T."/>
            <person name="Otillar R."/>
            <person name="Spatafora J.W."/>
            <person name="Yadav J.S."/>
            <person name="Aerts A."/>
            <person name="Benoit I."/>
            <person name="Boyd A."/>
            <person name="Carlson A."/>
            <person name="Copeland A."/>
            <person name="Coutinho P.M."/>
            <person name="de Vries R.P."/>
            <person name="Ferreira P."/>
            <person name="Findley K."/>
            <person name="Foster B."/>
            <person name="Gaskell J."/>
            <person name="Glotzer D."/>
            <person name="Gorecki P."/>
            <person name="Heitman J."/>
            <person name="Hesse C."/>
            <person name="Hori C."/>
            <person name="Igarashi K."/>
            <person name="Jurgens J.A."/>
            <person name="Kallen N."/>
            <person name="Kersten P."/>
            <person name="Kohler A."/>
            <person name="Kuees U."/>
            <person name="Kumar T.K.A."/>
            <person name="Kuo A."/>
            <person name="LaButti K."/>
            <person name="Larrondo L.F."/>
            <person name="Lindquist E."/>
            <person name="Ling A."/>
            <person name="Lombard V."/>
            <person name="Lucas S."/>
            <person name="Lundell T."/>
            <person name="Martin R."/>
            <person name="McLaughlin D.J."/>
            <person name="Morgenstern I."/>
            <person name="Morin E."/>
            <person name="Murat C."/>
            <person name="Nagy L.G."/>
            <person name="Nolan M."/>
            <person name="Ohm R.A."/>
            <person name="Patyshakuliyeva A."/>
            <person name="Rokas A."/>
            <person name="Ruiz-Duenas F.J."/>
            <person name="Sabat G."/>
            <person name="Salamov A."/>
            <person name="Samejima M."/>
            <person name="Schmutz J."/>
            <person name="Slot J.C."/>
            <person name="St John F."/>
            <person name="Stenlid J."/>
            <person name="Sun H."/>
            <person name="Sun S."/>
            <person name="Syed K."/>
            <person name="Tsang A."/>
            <person name="Wiebenga A."/>
            <person name="Young D."/>
            <person name="Pisabarro A."/>
            <person name="Eastwood D.C."/>
            <person name="Martin F."/>
            <person name="Cullen D."/>
            <person name="Grigoriev I.V."/>
            <person name="Hibbett D.S."/>
        </authorList>
    </citation>
    <scope>NUCLEOTIDE SEQUENCE [LARGE SCALE GENOMIC DNA]</scope>
    <source>
        <strain evidence="3">RWD-64-598 SS2</strain>
    </source>
</reference>
<name>A0A5M3N7B6_CONPW</name>
<feature type="region of interest" description="Disordered" evidence="1">
    <location>
        <begin position="518"/>
        <end position="550"/>
    </location>
</feature>
<evidence type="ECO:0000313" key="3">
    <source>
        <dbReference type="Proteomes" id="UP000053558"/>
    </source>
</evidence>
<gene>
    <name evidence="2" type="ORF">CONPUDRAFT_79240</name>
</gene>
<feature type="compositionally biased region" description="Polar residues" evidence="1">
    <location>
        <begin position="536"/>
        <end position="548"/>
    </location>
</feature>
<comment type="caution">
    <text evidence="2">The sequence shown here is derived from an EMBL/GenBank/DDBJ whole genome shotgun (WGS) entry which is preliminary data.</text>
</comment>
<keyword evidence="3" id="KW-1185">Reference proteome</keyword>
<dbReference type="KEGG" id="cput:CONPUDRAFT_79240"/>
<feature type="compositionally biased region" description="Basic and acidic residues" evidence="1">
    <location>
        <begin position="803"/>
        <end position="820"/>
    </location>
</feature>
<proteinExistence type="predicted"/>
<feature type="compositionally biased region" description="Low complexity" evidence="1">
    <location>
        <begin position="705"/>
        <end position="718"/>
    </location>
</feature>
<feature type="region of interest" description="Disordered" evidence="1">
    <location>
        <begin position="459"/>
        <end position="501"/>
    </location>
</feature>
<feature type="compositionally biased region" description="Polar residues" evidence="1">
    <location>
        <begin position="478"/>
        <end position="496"/>
    </location>
</feature>
<feature type="region of interest" description="Disordered" evidence="1">
    <location>
        <begin position="172"/>
        <end position="222"/>
    </location>
</feature>
<protein>
    <submittedName>
        <fullName evidence="2">Uncharacterized protein</fullName>
    </submittedName>
</protein>
<feature type="compositionally biased region" description="Low complexity" evidence="1">
    <location>
        <begin position="199"/>
        <end position="213"/>
    </location>
</feature>
<dbReference type="OMA" id="MRINRTH"/>
<feature type="compositionally biased region" description="Polar residues" evidence="1">
    <location>
        <begin position="659"/>
        <end position="668"/>
    </location>
</feature>
<dbReference type="OrthoDB" id="3195323at2759"/>
<feature type="region of interest" description="Disordered" evidence="1">
    <location>
        <begin position="1"/>
        <end position="128"/>
    </location>
</feature>
<feature type="compositionally biased region" description="Polar residues" evidence="1">
    <location>
        <begin position="85"/>
        <end position="99"/>
    </location>
</feature>
<feature type="compositionally biased region" description="Low complexity" evidence="1">
    <location>
        <begin position="346"/>
        <end position="363"/>
    </location>
</feature>
<evidence type="ECO:0000256" key="1">
    <source>
        <dbReference type="SAM" id="MobiDB-lite"/>
    </source>
</evidence>